<feature type="domain" description="Peptidase M10 serralysin C-terminal" evidence="6">
    <location>
        <begin position="32"/>
        <end position="152"/>
    </location>
</feature>
<organism evidence="7 8">
    <name type="scientific">marine gamma proteobacterium HTCC2143</name>
    <dbReference type="NCBI Taxonomy" id="247633"/>
    <lineage>
        <taxon>Bacteria</taxon>
        <taxon>Pseudomonadati</taxon>
        <taxon>Pseudomonadota</taxon>
        <taxon>Gammaproteobacteria</taxon>
        <taxon>Cellvibrionales</taxon>
        <taxon>Spongiibacteraceae</taxon>
        <taxon>BD1-7 clade</taxon>
    </lineage>
</organism>
<comment type="cofactor">
    <cofactor evidence="1">
        <name>Ca(2+)</name>
        <dbReference type="ChEBI" id="CHEBI:29108"/>
    </cofactor>
</comment>
<dbReference type="Pfam" id="PF08548">
    <property type="entry name" value="Peptidase_M10_C"/>
    <property type="match status" value="1"/>
</dbReference>
<evidence type="ECO:0000256" key="1">
    <source>
        <dbReference type="ARBA" id="ARBA00001913"/>
    </source>
</evidence>
<dbReference type="GO" id="GO:0005615">
    <property type="term" value="C:extracellular space"/>
    <property type="evidence" value="ECO:0007669"/>
    <property type="project" value="InterPro"/>
</dbReference>
<dbReference type="Pfam" id="PF00353">
    <property type="entry name" value="HemolysinCabind"/>
    <property type="match status" value="1"/>
</dbReference>
<dbReference type="STRING" id="247633.GP2143_02954"/>
<reference evidence="7 8" key="1">
    <citation type="journal article" date="2010" name="J. Bacteriol.">
        <title>Genome sequence of the oligotrophic marine Gammaproteobacterium HTCC2143, isolated from the Oregon Coast.</title>
        <authorList>
            <person name="Oh H.M."/>
            <person name="Kang I."/>
            <person name="Ferriera S."/>
            <person name="Giovannoni S.J."/>
            <person name="Cho J.C."/>
        </authorList>
    </citation>
    <scope>NUCLEOTIDE SEQUENCE [LARGE SCALE GENOMIC DNA]</scope>
    <source>
        <strain evidence="7 8">HTCC2143</strain>
    </source>
</reference>
<evidence type="ECO:0000313" key="8">
    <source>
        <dbReference type="Proteomes" id="UP000004931"/>
    </source>
</evidence>
<evidence type="ECO:0000256" key="2">
    <source>
        <dbReference type="ARBA" id="ARBA00004613"/>
    </source>
</evidence>
<evidence type="ECO:0000313" key="7">
    <source>
        <dbReference type="EMBL" id="EAW30848.1"/>
    </source>
</evidence>
<accession>A0YEL2</accession>
<protein>
    <recommendedName>
        <fullName evidence="6">Peptidase M10 serralysin C-terminal domain-containing protein</fullName>
    </recommendedName>
</protein>
<dbReference type="InterPro" id="IPR001343">
    <property type="entry name" value="Hemolysn_Ca-bd"/>
</dbReference>
<name>A0YEL2_9GAMM</name>
<sequence length="181" mass="20159">MIINFKDNSTDSIKVQYQFYYENNTSDKQYHRIESIEFAGGSDVVDLTKLKFINNNNIKTWYGDSSDNNLIGVGDDDIMIGGDGNDTLTGNDGADILSGGSGADSFNYSSLEDSSINVMDEIEDFEQGSDKINLSEIEEDLSFDSFEFVVENGHTVVKDKNSDFAIDLQGEFALIQEDFIF</sequence>
<keyword evidence="4" id="KW-0677">Repeat</keyword>
<evidence type="ECO:0000256" key="5">
    <source>
        <dbReference type="ARBA" id="ARBA00022837"/>
    </source>
</evidence>
<evidence type="ECO:0000256" key="4">
    <source>
        <dbReference type="ARBA" id="ARBA00022737"/>
    </source>
</evidence>
<dbReference type="InterPro" id="IPR013858">
    <property type="entry name" value="Peptidase_M10B_C"/>
</dbReference>
<keyword evidence="8" id="KW-1185">Reference proteome</keyword>
<comment type="caution">
    <text evidence="7">The sequence shown here is derived from an EMBL/GenBank/DDBJ whole genome shotgun (WGS) entry which is preliminary data.</text>
</comment>
<evidence type="ECO:0000259" key="6">
    <source>
        <dbReference type="Pfam" id="PF08548"/>
    </source>
</evidence>
<dbReference type="Proteomes" id="UP000004931">
    <property type="component" value="Unassembled WGS sequence"/>
</dbReference>
<proteinExistence type="predicted"/>
<dbReference type="OrthoDB" id="9805017at2"/>
<dbReference type="Gene3D" id="2.150.10.10">
    <property type="entry name" value="Serralysin-like metalloprotease, C-terminal"/>
    <property type="match status" value="1"/>
</dbReference>
<dbReference type="SUPFAM" id="SSF51120">
    <property type="entry name" value="beta-Roll"/>
    <property type="match status" value="1"/>
</dbReference>
<dbReference type="GO" id="GO:0005509">
    <property type="term" value="F:calcium ion binding"/>
    <property type="evidence" value="ECO:0007669"/>
    <property type="project" value="InterPro"/>
</dbReference>
<gene>
    <name evidence="7" type="ORF">GP2143_02954</name>
</gene>
<keyword evidence="3" id="KW-0964">Secreted</keyword>
<dbReference type="PRINTS" id="PR00313">
    <property type="entry name" value="CABNDNGRPT"/>
</dbReference>
<dbReference type="InterPro" id="IPR011049">
    <property type="entry name" value="Serralysin-like_metalloprot_C"/>
</dbReference>
<dbReference type="EMBL" id="AAVT01000006">
    <property type="protein sequence ID" value="EAW30848.1"/>
    <property type="molecule type" value="Genomic_DNA"/>
</dbReference>
<dbReference type="AlphaFoldDB" id="A0YEL2"/>
<evidence type="ECO:0000256" key="3">
    <source>
        <dbReference type="ARBA" id="ARBA00022525"/>
    </source>
</evidence>
<keyword evidence="5" id="KW-0106">Calcium</keyword>
<dbReference type="InterPro" id="IPR018511">
    <property type="entry name" value="Hemolysin-typ_Ca-bd_CS"/>
</dbReference>
<dbReference type="eggNOG" id="COG2931">
    <property type="taxonomic scope" value="Bacteria"/>
</dbReference>
<comment type="subcellular location">
    <subcellularLocation>
        <location evidence="2">Secreted</location>
    </subcellularLocation>
</comment>
<dbReference type="PROSITE" id="PS00330">
    <property type="entry name" value="HEMOLYSIN_CALCIUM"/>
    <property type="match status" value="1"/>
</dbReference>